<proteinExistence type="predicted"/>
<dbReference type="AlphaFoldDB" id="A0A183J476"/>
<protein>
    <submittedName>
        <fullName evidence="4">GRAM domain-containing protein</fullName>
    </submittedName>
</protein>
<dbReference type="WBParaSite" id="SBAD_0001104501-mRNA-1">
    <property type="protein sequence ID" value="SBAD_0001104501-mRNA-1"/>
    <property type="gene ID" value="SBAD_0001104501"/>
</dbReference>
<evidence type="ECO:0000256" key="1">
    <source>
        <dbReference type="SAM" id="MobiDB-lite"/>
    </source>
</evidence>
<reference evidence="4" key="1">
    <citation type="submission" date="2016-06" db="UniProtKB">
        <authorList>
            <consortium name="WormBaseParasite"/>
        </authorList>
    </citation>
    <scope>IDENTIFICATION</scope>
</reference>
<organism evidence="4">
    <name type="scientific">Soboliphyme baturini</name>
    <dbReference type="NCBI Taxonomy" id="241478"/>
    <lineage>
        <taxon>Eukaryota</taxon>
        <taxon>Metazoa</taxon>
        <taxon>Ecdysozoa</taxon>
        <taxon>Nematoda</taxon>
        <taxon>Enoplea</taxon>
        <taxon>Dorylaimia</taxon>
        <taxon>Dioctophymatida</taxon>
        <taxon>Dioctophymatoidea</taxon>
        <taxon>Soboliphymatidae</taxon>
        <taxon>Soboliphyme</taxon>
    </lineage>
</organism>
<sequence>MKENELLELAKQEEAIVYSQAIHYANRIVYLQIPMDSTKLRMVNIRNLERSNRSLAMTSDAASYDEDSVNHSSDSDVESGYMDGEENDLGQKTVRWIAKFIDKVCSESSLSTEKILHLHQMIPGVVAMHIESLEHIYRESRKLPPIHKPRMLVPVFLPGEQMLQGYLRVYLIPDGRQDTTKLTDKSYSSSFLPAEGAIFLTNYRIIFKGQPCDPYGEWCDS</sequence>
<keyword evidence="3" id="KW-1185">Reference proteome</keyword>
<dbReference type="Proteomes" id="UP000270296">
    <property type="component" value="Unassembled WGS sequence"/>
</dbReference>
<evidence type="ECO:0000313" key="4">
    <source>
        <dbReference type="WBParaSite" id="SBAD_0001104501-mRNA-1"/>
    </source>
</evidence>
<dbReference type="OrthoDB" id="74314at2759"/>
<gene>
    <name evidence="2" type="ORF">SBAD_LOCUS10674</name>
</gene>
<evidence type="ECO:0000313" key="3">
    <source>
        <dbReference type="Proteomes" id="UP000270296"/>
    </source>
</evidence>
<dbReference type="EMBL" id="UZAM01014399">
    <property type="protein sequence ID" value="VDP33710.1"/>
    <property type="molecule type" value="Genomic_DNA"/>
</dbReference>
<accession>A0A183J476</accession>
<name>A0A183J476_9BILA</name>
<evidence type="ECO:0000313" key="2">
    <source>
        <dbReference type="EMBL" id="VDP33710.1"/>
    </source>
</evidence>
<reference evidence="2 3" key="2">
    <citation type="submission" date="2018-11" db="EMBL/GenBank/DDBJ databases">
        <authorList>
            <consortium name="Pathogen Informatics"/>
        </authorList>
    </citation>
    <scope>NUCLEOTIDE SEQUENCE [LARGE SCALE GENOMIC DNA]</scope>
</reference>
<feature type="region of interest" description="Disordered" evidence="1">
    <location>
        <begin position="59"/>
        <end position="84"/>
    </location>
</feature>